<comment type="caution">
    <text evidence="2">The sequence shown here is derived from an EMBL/GenBank/DDBJ whole genome shotgun (WGS) entry which is preliminary data.</text>
</comment>
<name>A0AA40K4F3_9PEZI</name>
<reference evidence="2" key="1">
    <citation type="submission" date="2023-06" db="EMBL/GenBank/DDBJ databases">
        <title>Genome-scale phylogeny and comparative genomics of the fungal order Sordariales.</title>
        <authorList>
            <consortium name="Lawrence Berkeley National Laboratory"/>
            <person name="Hensen N."/>
            <person name="Bonometti L."/>
            <person name="Westerberg I."/>
            <person name="Brannstrom I.O."/>
            <person name="Guillou S."/>
            <person name="Cros-Aarteil S."/>
            <person name="Calhoun S."/>
            <person name="Haridas S."/>
            <person name="Kuo A."/>
            <person name="Mondo S."/>
            <person name="Pangilinan J."/>
            <person name="Riley R."/>
            <person name="LaButti K."/>
            <person name="Andreopoulos B."/>
            <person name="Lipzen A."/>
            <person name="Chen C."/>
            <person name="Yanf M."/>
            <person name="Daum C."/>
            <person name="Ng V."/>
            <person name="Clum A."/>
            <person name="Steindorff A."/>
            <person name="Ohm R."/>
            <person name="Martin F."/>
            <person name="Silar P."/>
            <person name="Natvig D."/>
            <person name="Lalanne C."/>
            <person name="Gautier V."/>
            <person name="Ament-velasquez S.L."/>
            <person name="Kruys A."/>
            <person name="Hutchinson M.I."/>
            <person name="Powell A.J."/>
            <person name="Barry K."/>
            <person name="Miller A.N."/>
            <person name="Grigoriev I.V."/>
            <person name="Debuchy R."/>
            <person name="Gladieux P."/>
            <person name="Thoren M.H."/>
            <person name="Johannesson H."/>
        </authorList>
    </citation>
    <scope>NUCLEOTIDE SEQUENCE</scope>
    <source>
        <strain evidence="2">SMH3187-1</strain>
    </source>
</reference>
<accession>A0AA40K4F3</accession>
<feature type="compositionally biased region" description="Low complexity" evidence="1">
    <location>
        <begin position="33"/>
        <end position="44"/>
    </location>
</feature>
<feature type="compositionally biased region" description="Low complexity" evidence="1">
    <location>
        <begin position="71"/>
        <end position="93"/>
    </location>
</feature>
<evidence type="ECO:0000256" key="1">
    <source>
        <dbReference type="SAM" id="MobiDB-lite"/>
    </source>
</evidence>
<proteinExistence type="predicted"/>
<evidence type="ECO:0000313" key="2">
    <source>
        <dbReference type="EMBL" id="KAK0745531.1"/>
    </source>
</evidence>
<dbReference type="AlphaFoldDB" id="A0AA40K4F3"/>
<evidence type="ECO:0000313" key="3">
    <source>
        <dbReference type="Proteomes" id="UP001172155"/>
    </source>
</evidence>
<feature type="compositionally biased region" description="Polar residues" evidence="1">
    <location>
        <begin position="1"/>
        <end position="18"/>
    </location>
</feature>
<feature type="region of interest" description="Disordered" evidence="1">
    <location>
        <begin position="1"/>
        <end position="129"/>
    </location>
</feature>
<dbReference type="EMBL" id="JAUKUD010000004">
    <property type="protein sequence ID" value="KAK0745531.1"/>
    <property type="molecule type" value="Genomic_DNA"/>
</dbReference>
<protein>
    <recommendedName>
        <fullName evidence="4">BTB domain-containing protein</fullName>
    </recommendedName>
</protein>
<gene>
    <name evidence="2" type="ORF">B0T18DRAFT_428672</name>
</gene>
<sequence length="496" mass="54165">MLASSSAAPRSPDNSTYISLVVPPPSPSPDCLPRAPSPAAEAPSDWVPNFTPVKSEMSQPAPQPPRVSPRATPMPVAAASASSPAPVASGVTAHPRTALGKRPARDESQGPRSPNKRQKSVTSRNAETYIVLDDDDEELKIVEEPKNNPALQDGITEVLDSDGELILVVGPQKREFQVCERALFRASSVLKTAHRTKSPAPDSGETRRRVVIPDVDASAMHVLLLVIHAQAVEPKYKINKALFSKVLVIAYHYDLLKILADVGKGWQQKTFDKSAVRYDDLANQLWIAHQLGYLPGVKMMMKKIIPNARLNDDKEMVAHGTANYNTYDKLEALNIISMMPILRSVRAAVVGKLLEIVAAALDRLELIPLKPDHLNAGRQFVCRADKATPAARRRCDLAMLGAFRAMLRSSGWEFGTTSPEGVLSSPKVLHSRIETLAVRAVTNAHSDTGHKDCEPFGGRFVNLDDVVSKAVDLVAFDRAEFRKRAKSFGFKDADTF</sequence>
<dbReference type="Proteomes" id="UP001172155">
    <property type="component" value="Unassembled WGS sequence"/>
</dbReference>
<keyword evidence="3" id="KW-1185">Reference proteome</keyword>
<organism evidence="2 3">
    <name type="scientific">Schizothecium vesticola</name>
    <dbReference type="NCBI Taxonomy" id="314040"/>
    <lineage>
        <taxon>Eukaryota</taxon>
        <taxon>Fungi</taxon>
        <taxon>Dikarya</taxon>
        <taxon>Ascomycota</taxon>
        <taxon>Pezizomycotina</taxon>
        <taxon>Sordariomycetes</taxon>
        <taxon>Sordariomycetidae</taxon>
        <taxon>Sordariales</taxon>
        <taxon>Schizotheciaceae</taxon>
        <taxon>Schizothecium</taxon>
    </lineage>
</organism>
<evidence type="ECO:0008006" key="4">
    <source>
        <dbReference type="Google" id="ProtNLM"/>
    </source>
</evidence>